<dbReference type="Proteomes" id="UP000003179">
    <property type="component" value="Unassembled WGS sequence"/>
</dbReference>
<keyword evidence="3" id="KW-1185">Reference proteome</keyword>
<gene>
    <name evidence="2" type="ORF">HMPREF9607_01058</name>
</gene>
<feature type="non-terminal residue" evidence="2">
    <location>
        <position position="1"/>
    </location>
</feature>
<dbReference type="RefSeq" id="WP_002546612.1">
    <property type="nucleotide sequence ID" value="NZ_GL383180.1"/>
</dbReference>
<protein>
    <submittedName>
        <fullName evidence="2">Uncharacterized protein</fullName>
    </submittedName>
</protein>
<evidence type="ECO:0000313" key="2">
    <source>
        <dbReference type="EMBL" id="EFS92841.1"/>
    </source>
</evidence>
<sequence length="69" mass="7678">WHPPWRVPRPGTGRCQGSVGIPIDNGTLFIVGRVQVFLRHHRVNKSPPAGRTRDANTPSRRLISCRNAG</sequence>
<evidence type="ECO:0000313" key="3">
    <source>
        <dbReference type="Proteomes" id="UP000003179"/>
    </source>
</evidence>
<evidence type="ECO:0000256" key="1">
    <source>
        <dbReference type="SAM" id="MobiDB-lite"/>
    </source>
</evidence>
<comment type="caution">
    <text evidence="2">The sequence shown here is derived from an EMBL/GenBank/DDBJ whole genome shotgun (WGS) entry which is preliminary data.</text>
</comment>
<proteinExistence type="predicted"/>
<organism evidence="2 3">
    <name type="scientific">Cutibacterium modestum HL044PA1</name>
    <dbReference type="NCBI Taxonomy" id="765109"/>
    <lineage>
        <taxon>Bacteria</taxon>
        <taxon>Bacillati</taxon>
        <taxon>Actinomycetota</taxon>
        <taxon>Actinomycetes</taxon>
        <taxon>Propionibacteriales</taxon>
        <taxon>Propionibacteriaceae</taxon>
        <taxon>Cutibacterium</taxon>
        <taxon>Cutibacterium modestum</taxon>
    </lineage>
</organism>
<reference evidence="2" key="1">
    <citation type="submission" date="2010-08" db="EMBL/GenBank/DDBJ databases">
        <authorList>
            <person name="Weinstock G."/>
            <person name="Sodergren E."/>
            <person name="Clifton S."/>
            <person name="Fulton L."/>
            <person name="Fulton B."/>
            <person name="Courtney L."/>
            <person name="Fronick C."/>
            <person name="Harrison M."/>
            <person name="Strong C."/>
            <person name="Farmer C."/>
            <person name="Delahaunty K."/>
            <person name="Markovic C."/>
            <person name="Hall O."/>
            <person name="Minx P."/>
            <person name="Tomlinson C."/>
            <person name="Mitreva M."/>
            <person name="Hou S."/>
            <person name="Chen J."/>
            <person name="Wollam A."/>
            <person name="Pepin K.H."/>
            <person name="Johnson M."/>
            <person name="Bhonagiri V."/>
            <person name="Zhang X."/>
            <person name="Suruliraj S."/>
            <person name="Warren W."/>
            <person name="Chinwalla A."/>
            <person name="Mardis E.R."/>
            <person name="Wilson R.K."/>
        </authorList>
    </citation>
    <scope>NUCLEOTIDE SEQUENCE [LARGE SCALE GENOMIC DNA]</scope>
    <source>
        <strain evidence="2">HL044PA1</strain>
    </source>
</reference>
<dbReference type="EMBL" id="ADZU01000017">
    <property type="protein sequence ID" value="EFS92841.1"/>
    <property type="molecule type" value="Genomic_DNA"/>
</dbReference>
<feature type="region of interest" description="Disordered" evidence="1">
    <location>
        <begin position="42"/>
        <end position="69"/>
    </location>
</feature>
<name>A0ABN0C6D8_9ACTN</name>
<accession>A0ABN0C6D8</accession>